<comment type="subcellular location">
    <subcellularLocation>
        <location evidence="2">Cell membrane</location>
        <topology evidence="2">Peripheral membrane protein</topology>
        <orientation evidence="2">Cytoplasmic side</orientation>
    </subcellularLocation>
    <subcellularLocation>
        <location evidence="3">Cytoplasm</location>
    </subcellularLocation>
    <subcellularLocation>
        <location evidence="1">Nucleus</location>
    </subcellularLocation>
</comment>
<keyword evidence="12" id="KW-0539">Nucleus</keyword>
<dbReference type="GO" id="GO:0016567">
    <property type="term" value="P:protein ubiquitination"/>
    <property type="evidence" value="ECO:0007669"/>
    <property type="project" value="InterPro"/>
</dbReference>
<evidence type="ECO:0000256" key="13">
    <source>
        <dbReference type="ARBA" id="ARBA00059017"/>
    </source>
</evidence>
<evidence type="ECO:0000256" key="9">
    <source>
        <dbReference type="ARBA" id="ARBA00022786"/>
    </source>
</evidence>
<comment type="function">
    <text evidence="13">Substrate-recognition component of a cullin-5-RING E3 ubiquitin-protein ligase complex (ECS complex, also named CRL5 complex), which mediates the ubiquitination and subsequent proteasomal degradation of target proteins, such as DAB1 and IRS1. Specifically recognizes and binds phosphorylated proteins via its SH2 domain, promoting their ubiquitination. The ECS(SOCS7) complex acts as a key regulator of reelin signaling by mediating ubiquitination and degradation of phosphorylated DAB1 in the cortical plate of the developing cerebral cortex, thereby regulating neuron positioning during cortex development. Functions in insulin signaling and glucose homeostasis through IRS1 ubiquitination and subsequent proteasomal degradation. Also inhibits prolactin, growth hormone and leptin signaling by preventing STAT3 and STAT5 activation, sequestering them in the cytoplasm and reducing their binding to DNA.</text>
</comment>
<evidence type="ECO:0000256" key="14">
    <source>
        <dbReference type="ARBA" id="ARBA00062788"/>
    </source>
</evidence>
<protein>
    <recommendedName>
        <fullName evidence="15">Suppressor of cytokine signaling 7</fullName>
    </recommendedName>
</protein>
<keyword evidence="10 16" id="KW-0727">SH2 domain</keyword>
<evidence type="ECO:0000256" key="17">
    <source>
        <dbReference type="SAM" id="MobiDB-lite"/>
    </source>
</evidence>
<comment type="subunit">
    <text evidence="14">Substrate-recognition component of the ECS(SOCS7) complex, composed of SOCS7, CUL5, ELOB, ELOC and RNF7/RBX2. Interacts, via the third proline-rich region, with the second SH3 domain of the adapter protein NCK1. Also interacts with GRB2, INSR, PLCG1, SORBS3/vinexin, and phosphorylated STAT3 and STAT5. Interacts with SEPT6. Interacts with phosphorylated IRS4 and PIK3R1.</text>
</comment>
<dbReference type="PANTHER" id="PTHR10155:SF32">
    <property type="entry name" value="LP02169P"/>
    <property type="match status" value="1"/>
</dbReference>
<dbReference type="GO" id="GO:0005886">
    <property type="term" value="C:plasma membrane"/>
    <property type="evidence" value="ECO:0007669"/>
    <property type="project" value="UniProtKB-SubCell"/>
</dbReference>
<dbReference type="Pfam" id="PF00017">
    <property type="entry name" value="SH2"/>
    <property type="match status" value="1"/>
</dbReference>
<evidence type="ECO:0000313" key="21">
    <source>
        <dbReference type="Proteomes" id="UP001292094"/>
    </source>
</evidence>
<evidence type="ECO:0000259" key="19">
    <source>
        <dbReference type="PROSITE" id="PS50225"/>
    </source>
</evidence>
<feature type="domain" description="SOCS box" evidence="19">
    <location>
        <begin position="486"/>
        <end position="535"/>
    </location>
</feature>
<keyword evidence="11" id="KW-0472">Membrane</keyword>
<dbReference type="InterPro" id="IPR037345">
    <property type="entry name" value="SOCS6_SOCS"/>
</dbReference>
<dbReference type="PANTHER" id="PTHR10155">
    <property type="entry name" value="PHOSPHATIDYLINOSITOL 3-KINASE REGULATORY SUBUNIT"/>
    <property type="match status" value="1"/>
</dbReference>
<keyword evidence="9" id="KW-0833">Ubl conjugation pathway</keyword>
<keyword evidence="7" id="KW-0341">Growth regulation</keyword>
<gene>
    <name evidence="20" type="ORF">Pmani_015988</name>
</gene>
<dbReference type="SMART" id="SM00252">
    <property type="entry name" value="SH2"/>
    <property type="match status" value="1"/>
</dbReference>
<dbReference type="GO" id="GO:0005737">
    <property type="term" value="C:cytoplasm"/>
    <property type="evidence" value="ECO:0007669"/>
    <property type="project" value="UniProtKB-SubCell"/>
</dbReference>
<name>A0AAE1PPX9_9EUCA</name>
<dbReference type="SUPFAM" id="SSF55550">
    <property type="entry name" value="SH2 domain"/>
    <property type="match status" value="1"/>
</dbReference>
<dbReference type="SMART" id="SM00969">
    <property type="entry name" value="SOCS_box"/>
    <property type="match status" value="1"/>
</dbReference>
<dbReference type="SUPFAM" id="SSF158235">
    <property type="entry name" value="SOCS box-like"/>
    <property type="match status" value="1"/>
</dbReference>
<dbReference type="FunFam" id="1.10.750.20:FF:000002">
    <property type="entry name" value="Suppressor of cytokine signaling 2"/>
    <property type="match status" value="1"/>
</dbReference>
<dbReference type="InterPro" id="IPR035865">
    <property type="entry name" value="SOCS6_SH2"/>
</dbReference>
<feature type="domain" description="SH2" evidence="18">
    <location>
        <begin position="384"/>
        <end position="491"/>
    </location>
</feature>
<dbReference type="PROSITE" id="PS50001">
    <property type="entry name" value="SH2"/>
    <property type="match status" value="1"/>
</dbReference>
<feature type="compositionally biased region" description="Gly residues" evidence="17">
    <location>
        <begin position="154"/>
        <end position="169"/>
    </location>
</feature>
<dbReference type="GO" id="GO:0040008">
    <property type="term" value="P:regulation of growth"/>
    <property type="evidence" value="ECO:0007669"/>
    <property type="project" value="InterPro"/>
</dbReference>
<feature type="compositionally biased region" description="Basic residues" evidence="17">
    <location>
        <begin position="170"/>
        <end position="179"/>
    </location>
</feature>
<accession>A0AAE1PPX9</accession>
<dbReference type="InterPro" id="IPR036036">
    <property type="entry name" value="SOCS_box-like_dom_sf"/>
</dbReference>
<dbReference type="InterPro" id="IPR036860">
    <property type="entry name" value="SH2_dom_sf"/>
</dbReference>
<dbReference type="AlphaFoldDB" id="A0AAE1PPX9"/>
<evidence type="ECO:0000256" key="11">
    <source>
        <dbReference type="ARBA" id="ARBA00023136"/>
    </source>
</evidence>
<evidence type="ECO:0000256" key="8">
    <source>
        <dbReference type="ARBA" id="ARBA00022700"/>
    </source>
</evidence>
<dbReference type="GO" id="GO:0046935">
    <property type="term" value="F:1-phosphatidylinositol-3-kinase regulator activity"/>
    <property type="evidence" value="ECO:0007669"/>
    <property type="project" value="TreeGrafter"/>
</dbReference>
<keyword evidence="6" id="KW-0963">Cytoplasm</keyword>
<feature type="compositionally biased region" description="Low complexity" evidence="17">
    <location>
        <begin position="35"/>
        <end position="59"/>
    </location>
</feature>
<dbReference type="CDD" id="cd10387">
    <property type="entry name" value="SH2_SOCS6"/>
    <property type="match status" value="1"/>
</dbReference>
<dbReference type="Gene3D" id="3.30.505.10">
    <property type="entry name" value="SH2 domain"/>
    <property type="match status" value="1"/>
</dbReference>
<proteinExistence type="predicted"/>
<comment type="pathway">
    <text evidence="4">Protein modification; protein ubiquitination.</text>
</comment>
<evidence type="ECO:0000256" key="10">
    <source>
        <dbReference type="ARBA" id="ARBA00022999"/>
    </source>
</evidence>
<dbReference type="SMART" id="SM00253">
    <property type="entry name" value="SOCS"/>
    <property type="match status" value="1"/>
</dbReference>
<dbReference type="Pfam" id="PF07525">
    <property type="entry name" value="SOCS_box"/>
    <property type="match status" value="1"/>
</dbReference>
<keyword evidence="21" id="KW-1185">Reference proteome</keyword>
<evidence type="ECO:0000256" key="15">
    <source>
        <dbReference type="ARBA" id="ARBA00070642"/>
    </source>
</evidence>
<evidence type="ECO:0000256" key="3">
    <source>
        <dbReference type="ARBA" id="ARBA00004496"/>
    </source>
</evidence>
<evidence type="ECO:0000256" key="1">
    <source>
        <dbReference type="ARBA" id="ARBA00004123"/>
    </source>
</evidence>
<evidence type="ECO:0000256" key="2">
    <source>
        <dbReference type="ARBA" id="ARBA00004413"/>
    </source>
</evidence>
<dbReference type="GO" id="GO:0005634">
    <property type="term" value="C:nucleus"/>
    <property type="evidence" value="ECO:0007669"/>
    <property type="project" value="UniProtKB-SubCell"/>
</dbReference>
<evidence type="ECO:0000256" key="7">
    <source>
        <dbReference type="ARBA" id="ARBA00022604"/>
    </source>
</evidence>
<dbReference type="Gene3D" id="1.10.750.20">
    <property type="entry name" value="SOCS box"/>
    <property type="match status" value="1"/>
</dbReference>
<comment type="caution">
    <text evidence="20">The sequence shown here is derived from an EMBL/GenBank/DDBJ whole genome shotgun (WGS) entry which is preliminary data.</text>
</comment>
<evidence type="ECO:0000256" key="5">
    <source>
        <dbReference type="ARBA" id="ARBA00022475"/>
    </source>
</evidence>
<dbReference type="PROSITE" id="PS50225">
    <property type="entry name" value="SOCS"/>
    <property type="match status" value="1"/>
</dbReference>
<evidence type="ECO:0000256" key="12">
    <source>
        <dbReference type="ARBA" id="ARBA00023242"/>
    </source>
</evidence>
<sequence length="535" mass="57669">MKKVSLTQLLSRSPRHHHGNRRASSGANGEVLLGTNTTTTTTPSTPQYHNNTTTTTPLPSATPPPPSHPHTDLALNIQEMTTTTTTNTTKKKTKCGILQTIKKKISGKLDTISQNSSINNTPKKSKSFEGLSNSFGDSFSQSISEESSSDGLNASGGVGVGGGGGGGGQTHHKGKHSKRAIRPMHTAITRQNSSSHVLTDSESEVLSKGGESVVVGGGVGNRILGTCKGSELVSSGSALHCQQQQQQAASISLYGSSSISSSTEAKTPIVLLEKSSMLMGNKEVTGGADTTGTVVPQILVEGVPGGKGVSASDSMVPAVVSSEPWVVPNEGSGGSRMETCAISETSSPQPNRTYRELWDIQPMNFDDSKRSLAEELFRLARFGWYWGPITRAEAEEKLVDQPDGAFLVRDSSDDKYLLSLSFRSFNKTLHTRIEHSNGWFSFYPHPEHEGHTSLVGLIDHCMSHSESGVFCYSRARVPGSPSFPVRLTKPVSRFTQVRSLQYLCRFVIRQYTRVDHIQALPLPTRIKGYLEEGHY</sequence>
<evidence type="ECO:0000256" key="6">
    <source>
        <dbReference type="ARBA" id="ARBA00022490"/>
    </source>
</evidence>
<dbReference type="GO" id="GO:0046854">
    <property type="term" value="P:phosphatidylinositol phosphate biosynthetic process"/>
    <property type="evidence" value="ECO:0007669"/>
    <property type="project" value="TreeGrafter"/>
</dbReference>
<keyword evidence="8" id="KW-0734">Signal transduction inhibitor</keyword>
<feature type="compositionally biased region" description="Polar residues" evidence="17">
    <location>
        <begin position="1"/>
        <end position="11"/>
    </location>
</feature>
<dbReference type="InterPro" id="IPR000980">
    <property type="entry name" value="SH2"/>
</dbReference>
<evidence type="ECO:0000313" key="20">
    <source>
        <dbReference type="EMBL" id="KAK4312600.1"/>
    </source>
</evidence>
<dbReference type="CDD" id="cd03740">
    <property type="entry name" value="SOCS_SOCS6"/>
    <property type="match status" value="1"/>
</dbReference>
<dbReference type="GO" id="GO:0005942">
    <property type="term" value="C:phosphatidylinositol 3-kinase complex"/>
    <property type="evidence" value="ECO:0007669"/>
    <property type="project" value="TreeGrafter"/>
</dbReference>
<dbReference type="GO" id="GO:0009968">
    <property type="term" value="P:negative regulation of signal transduction"/>
    <property type="evidence" value="ECO:0007669"/>
    <property type="project" value="UniProtKB-KW"/>
</dbReference>
<organism evidence="20 21">
    <name type="scientific">Petrolisthes manimaculis</name>
    <dbReference type="NCBI Taxonomy" id="1843537"/>
    <lineage>
        <taxon>Eukaryota</taxon>
        <taxon>Metazoa</taxon>
        <taxon>Ecdysozoa</taxon>
        <taxon>Arthropoda</taxon>
        <taxon>Crustacea</taxon>
        <taxon>Multicrustacea</taxon>
        <taxon>Malacostraca</taxon>
        <taxon>Eumalacostraca</taxon>
        <taxon>Eucarida</taxon>
        <taxon>Decapoda</taxon>
        <taxon>Pleocyemata</taxon>
        <taxon>Anomura</taxon>
        <taxon>Galatheoidea</taxon>
        <taxon>Porcellanidae</taxon>
        <taxon>Petrolisthes</taxon>
    </lineage>
</organism>
<feature type="region of interest" description="Disordered" evidence="17">
    <location>
        <begin position="137"/>
        <end position="179"/>
    </location>
</feature>
<dbReference type="InterPro" id="IPR001496">
    <property type="entry name" value="SOCS_box"/>
</dbReference>
<dbReference type="EMBL" id="JAWZYT010001395">
    <property type="protein sequence ID" value="KAK4312600.1"/>
    <property type="molecule type" value="Genomic_DNA"/>
</dbReference>
<dbReference type="Proteomes" id="UP001292094">
    <property type="component" value="Unassembled WGS sequence"/>
</dbReference>
<evidence type="ECO:0000256" key="4">
    <source>
        <dbReference type="ARBA" id="ARBA00004906"/>
    </source>
</evidence>
<dbReference type="GO" id="GO:0035556">
    <property type="term" value="P:intracellular signal transduction"/>
    <property type="evidence" value="ECO:0007669"/>
    <property type="project" value="InterPro"/>
</dbReference>
<keyword evidence="5" id="KW-1003">Cell membrane</keyword>
<feature type="region of interest" description="Disordered" evidence="17">
    <location>
        <begin position="1"/>
        <end position="72"/>
    </location>
</feature>
<dbReference type="FunFam" id="3.30.505.10:FF:000029">
    <property type="entry name" value="Suppressor of cytokine signaling 7"/>
    <property type="match status" value="1"/>
</dbReference>
<evidence type="ECO:0000259" key="18">
    <source>
        <dbReference type="PROSITE" id="PS50001"/>
    </source>
</evidence>
<evidence type="ECO:0000256" key="16">
    <source>
        <dbReference type="PROSITE-ProRule" id="PRU00191"/>
    </source>
</evidence>
<reference evidence="20" key="1">
    <citation type="submission" date="2023-11" db="EMBL/GenBank/DDBJ databases">
        <title>Genome assemblies of two species of porcelain crab, Petrolisthes cinctipes and Petrolisthes manimaculis (Anomura: Porcellanidae).</title>
        <authorList>
            <person name="Angst P."/>
        </authorList>
    </citation>
    <scope>NUCLEOTIDE SEQUENCE</scope>
    <source>
        <strain evidence="20">PB745_02</strain>
        <tissue evidence="20">Gill</tissue>
    </source>
</reference>